<proteinExistence type="predicted"/>
<keyword evidence="2" id="KW-0732">Signal</keyword>
<accession>A0A6B0UKM2</accession>
<feature type="transmembrane region" description="Helical" evidence="1">
    <location>
        <begin position="93"/>
        <end position="113"/>
    </location>
</feature>
<name>A0A6B0UKM2_IXORI</name>
<organism evidence="3">
    <name type="scientific">Ixodes ricinus</name>
    <name type="common">Common tick</name>
    <name type="synonym">Acarus ricinus</name>
    <dbReference type="NCBI Taxonomy" id="34613"/>
    <lineage>
        <taxon>Eukaryota</taxon>
        <taxon>Metazoa</taxon>
        <taxon>Ecdysozoa</taxon>
        <taxon>Arthropoda</taxon>
        <taxon>Chelicerata</taxon>
        <taxon>Arachnida</taxon>
        <taxon>Acari</taxon>
        <taxon>Parasitiformes</taxon>
        <taxon>Ixodida</taxon>
        <taxon>Ixodoidea</taxon>
        <taxon>Ixodidae</taxon>
        <taxon>Ixodinae</taxon>
        <taxon>Ixodes</taxon>
    </lineage>
</organism>
<keyword evidence="1" id="KW-0472">Membrane</keyword>
<protein>
    <submittedName>
        <fullName evidence="3">Putative secreted protein</fullName>
    </submittedName>
</protein>
<feature type="signal peptide" evidence="2">
    <location>
        <begin position="1"/>
        <end position="26"/>
    </location>
</feature>
<keyword evidence="1" id="KW-1133">Transmembrane helix</keyword>
<sequence>MGTRGHFFWTPQLPLLLTALAPSVRSVLVSLPNAKDMYWVWESKRRHCVPSFPVSDCVITNLPTCQCKGHAFWPPPLESLCHLLSTNCFSDEVWSGLRIGIAFNFFLLIVCLFL</sequence>
<feature type="chain" id="PRO_5025527341" evidence="2">
    <location>
        <begin position="27"/>
        <end position="114"/>
    </location>
</feature>
<evidence type="ECO:0000313" key="3">
    <source>
        <dbReference type="EMBL" id="MXU90329.1"/>
    </source>
</evidence>
<keyword evidence="1" id="KW-0812">Transmembrane</keyword>
<evidence type="ECO:0000256" key="2">
    <source>
        <dbReference type="SAM" id="SignalP"/>
    </source>
</evidence>
<reference evidence="3" key="1">
    <citation type="submission" date="2019-12" db="EMBL/GenBank/DDBJ databases">
        <title>An insight into the sialome of adult female Ixodes ricinus ticks feeding for 6 days.</title>
        <authorList>
            <person name="Perner J."/>
            <person name="Ribeiro J.M.C."/>
        </authorList>
    </citation>
    <scope>NUCLEOTIDE SEQUENCE</scope>
    <source>
        <strain evidence="3">Semi-engorged</strain>
        <tissue evidence="3">Salivary glands</tissue>
    </source>
</reference>
<dbReference type="AlphaFoldDB" id="A0A6B0UKM2"/>
<dbReference type="EMBL" id="GIFC01008246">
    <property type="protein sequence ID" value="MXU90329.1"/>
    <property type="molecule type" value="Transcribed_RNA"/>
</dbReference>
<evidence type="ECO:0000256" key="1">
    <source>
        <dbReference type="SAM" id="Phobius"/>
    </source>
</evidence>